<protein>
    <submittedName>
        <fullName evidence="3">Uncharacterized protein</fullName>
    </submittedName>
</protein>
<keyword evidence="2" id="KW-1133">Transmembrane helix</keyword>
<evidence type="ECO:0000313" key="4">
    <source>
        <dbReference type="Proteomes" id="UP000800035"/>
    </source>
</evidence>
<evidence type="ECO:0000313" key="3">
    <source>
        <dbReference type="EMBL" id="KAF1950651.1"/>
    </source>
</evidence>
<dbReference type="AlphaFoldDB" id="A0A6A5TDG4"/>
<accession>A0A6A5TDG4</accession>
<keyword evidence="2" id="KW-0472">Membrane</keyword>
<organism evidence="3 4">
    <name type="scientific">Byssothecium circinans</name>
    <dbReference type="NCBI Taxonomy" id="147558"/>
    <lineage>
        <taxon>Eukaryota</taxon>
        <taxon>Fungi</taxon>
        <taxon>Dikarya</taxon>
        <taxon>Ascomycota</taxon>
        <taxon>Pezizomycotina</taxon>
        <taxon>Dothideomycetes</taxon>
        <taxon>Pleosporomycetidae</taxon>
        <taxon>Pleosporales</taxon>
        <taxon>Massarineae</taxon>
        <taxon>Massarinaceae</taxon>
        <taxon>Byssothecium</taxon>
    </lineage>
</organism>
<evidence type="ECO:0000256" key="2">
    <source>
        <dbReference type="SAM" id="Phobius"/>
    </source>
</evidence>
<reference evidence="3" key="1">
    <citation type="journal article" date="2020" name="Stud. Mycol.">
        <title>101 Dothideomycetes genomes: a test case for predicting lifestyles and emergence of pathogens.</title>
        <authorList>
            <person name="Haridas S."/>
            <person name="Albert R."/>
            <person name="Binder M."/>
            <person name="Bloem J."/>
            <person name="Labutti K."/>
            <person name="Salamov A."/>
            <person name="Andreopoulos B."/>
            <person name="Baker S."/>
            <person name="Barry K."/>
            <person name="Bills G."/>
            <person name="Bluhm B."/>
            <person name="Cannon C."/>
            <person name="Castanera R."/>
            <person name="Culley D."/>
            <person name="Daum C."/>
            <person name="Ezra D."/>
            <person name="Gonzalez J."/>
            <person name="Henrissat B."/>
            <person name="Kuo A."/>
            <person name="Liang C."/>
            <person name="Lipzen A."/>
            <person name="Lutzoni F."/>
            <person name="Magnuson J."/>
            <person name="Mondo S."/>
            <person name="Nolan M."/>
            <person name="Ohm R."/>
            <person name="Pangilinan J."/>
            <person name="Park H.-J."/>
            <person name="Ramirez L."/>
            <person name="Alfaro M."/>
            <person name="Sun H."/>
            <person name="Tritt A."/>
            <person name="Yoshinaga Y."/>
            <person name="Zwiers L.-H."/>
            <person name="Turgeon B."/>
            <person name="Goodwin S."/>
            <person name="Spatafora J."/>
            <person name="Crous P."/>
            <person name="Grigoriev I."/>
        </authorList>
    </citation>
    <scope>NUCLEOTIDE SEQUENCE</scope>
    <source>
        <strain evidence="3">CBS 675.92</strain>
    </source>
</reference>
<evidence type="ECO:0000256" key="1">
    <source>
        <dbReference type="SAM" id="MobiDB-lite"/>
    </source>
</evidence>
<dbReference type="EMBL" id="ML977024">
    <property type="protein sequence ID" value="KAF1950651.1"/>
    <property type="molecule type" value="Genomic_DNA"/>
</dbReference>
<keyword evidence="4" id="KW-1185">Reference proteome</keyword>
<sequence length="150" mass="16482">MLGNTEWSMPRFLYAVSFSLLQTMRTLGSVLALPVFLSPRAKLASKTSSLPSIRPFSRHILPSYMRACLPTPLKFIHSIVSSRALRAGRSNTRNERCGCRQLLPQSTWRLPTPRPTAGPQAGGRHPLTSSSASSSGALEQRLSNHRIITA</sequence>
<feature type="transmembrane region" description="Helical" evidence="2">
    <location>
        <begin position="12"/>
        <end position="37"/>
    </location>
</feature>
<proteinExistence type="predicted"/>
<dbReference type="Proteomes" id="UP000800035">
    <property type="component" value="Unassembled WGS sequence"/>
</dbReference>
<gene>
    <name evidence="3" type="ORF">CC80DRAFT_227210</name>
</gene>
<keyword evidence="2" id="KW-0812">Transmembrane</keyword>
<name>A0A6A5TDG4_9PLEO</name>
<feature type="region of interest" description="Disordered" evidence="1">
    <location>
        <begin position="106"/>
        <end position="150"/>
    </location>
</feature>